<dbReference type="KEGG" id="tet:TTHERM_00219129"/>
<keyword evidence="3" id="KW-1185">Reference proteome</keyword>
<proteinExistence type="predicted"/>
<gene>
    <name evidence="2" type="ORF">TTHERM_00219129</name>
</gene>
<keyword evidence="1 2" id="KW-0812">Transmembrane</keyword>
<dbReference type="InParanoid" id="A4VDC1"/>
<protein>
    <submittedName>
        <fullName evidence="2">Transmembrane protein, putative</fullName>
    </submittedName>
</protein>
<feature type="transmembrane region" description="Helical" evidence="1">
    <location>
        <begin position="86"/>
        <end position="106"/>
    </location>
</feature>
<dbReference type="GeneID" id="7837688"/>
<dbReference type="HOGENOM" id="CLU_2242010_0_0_1"/>
<dbReference type="RefSeq" id="XP_001470906.2">
    <property type="nucleotide sequence ID" value="XM_001470856.2"/>
</dbReference>
<dbReference type="AlphaFoldDB" id="A4VDC1"/>
<name>A4VDC1_TETTS</name>
<reference evidence="3" key="1">
    <citation type="journal article" date="2006" name="PLoS Biol.">
        <title>Macronuclear genome sequence of the ciliate Tetrahymena thermophila, a model eukaryote.</title>
        <authorList>
            <person name="Eisen J.A."/>
            <person name="Coyne R.S."/>
            <person name="Wu M."/>
            <person name="Wu D."/>
            <person name="Thiagarajan M."/>
            <person name="Wortman J.R."/>
            <person name="Badger J.H."/>
            <person name="Ren Q."/>
            <person name="Amedeo P."/>
            <person name="Jones K.M."/>
            <person name="Tallon L.J."/>
            <person name="Delcher A.L."/>
            <person name="Salzberg S.L."/>
            <person name="Silva J.C."/>
            <person name="Haas B.J."/>
            <person name="Majoros W.H."/>
            <person name="Farzad M."/>
            <person name="Carlton J.M."/>
            <person name="Smith R.K. Jr."/>
            <person name="Garg J."/>
            <person name="Pearlman R.E."/>
            <person name="Karrer K.M."/>
            <person name="Sun L."/>
            <person name="Manning G."/>
            <person name="Elde N.C."/>
            <person name="Turkewitz A.P."/>
            <person name="Asai D.J."/>
            <person name="Wilkes D.E."/>
            <person name="Wang Y."/>
            <person name="Cai H."/>
            <person name="Collins K."/>
            <person name="Stewart B.A."/>
            <person name="Lee S.R."/>
            <person name="Wilamowska K."/>
            <person name="Weinberg Z."/>
            <person name="Ruzzo W.L."/>
            <person name="Wloga D."/>
            <person name="Gaertig J."/>
            <person name="Frankel J."/>
            <person name="Tsao C.-C."/>
            <person name="Gorovsky M.A."/>
            <person name="Keeling P.J."/>
            <person name="Waller R.F."/>
            <person name="Patron N.J."/>
            <person name="Cherry J.M."/>
            <person name="Stover N.A."/>
            <person name="Krieger C.J."/>
            <person name="del Toro C."/>
            <person name="Ryder H.F."/>
            <person name="Williamson S.C."/>
            <person name="Barbeau R.A."/>
            <person name="Hamilton E.P."/>
            <person name="Orias E."/>
        </authorList>
    </citation>
    <scope>NUCLEOTIDE SEQUENCE [LARGE SCALE GENOMIC DNA]</scope>
    <source>
        <strain evidence="3">SB210</strain>
    </source>
</reference>
<accession>A4VDC1</accession>
<evidence type="ECO:0000313" key="3">
    <source>
        <dbReference type="Proteomes" id="UP000009168"/>
    </source>
</evidence>
<dbReference type="EMBL" id="GG662621">
    <property type="protein sequence ID" value="EDK31526.2"/>
    <property type="molecule type" value="Genomic_DNA"/>
</dbReference>
<sequence length="107" mass="12854">MKTDKIKRQKLSLLLMILLIALTNCFLLLIRFNCLKRRHETLITINTANKIITIKYYKQQPYTNFNSNNIKSLTIQSNLYLLFQTINYHLLLIFIYLFSNILIYLYT</sequence>
<organism evidence="2 3">
    <name type="scientific">Tetrahymena thermophila (strain SB210)</name>
    <dbReference type="NCBI Taxonomy" id="312017"/>
    <lineage>
        <taxon>Eukaryota</taxon>
        <taxon>Sar</taxon>
        <taxon>Alveolata</taxon>
        <taxon>Ciliophora</taxon>
        <taxon>Intramacronucleata</taxon>
        <taxon>Oligohymenophorea</taxon>
        <taxon>Hymenostomatida</taxon>
        <taxon>Tetrahymenina</taxon>
        <taxon>Tetrahymenidae</taxon>
        <taxon>Tetrahymena</taxon>
    </lineage>
</organism>
<dbReference type="Proteomes" id="UP000009168">
    <property type="component" value="Unassembled WGS sequence"/>
</dbReference>
<keyword evidence="1" id="KW-0472">Membrane</keyword>
<evidence type="ECO:0000256" key="1">
    <source>
        <dbReference type="SAM" id="Phobius"/>
    </source>
</evidence>
<evidence type="ECO:0000313" key="2">
    <source>
        <dbReference type="EMBL" id="EDK31526.2"/>
    </source>
</evidence>
<keyword evidence="1" id="KW-1133">Transmembrane helix</keyword>
<feature type="transmembrane region" description="Helical" evidence="1">
    <location>
        <begin position="12"/>
        <end position="32"/>
    </location>
</feature>